<gene>
    <name evidence="2" type="ORF">KP509_06G025400</name>
</gene>
<reference evidence="2" key="1">
    <citation type="submission" date="2021-08" db="EMBL/GenBank/DDBJ databases">
        <title>WGS assembly of Ceratopteris richardii.</title>
        <authorList>
            <person name="Marchant D.B."/>
            <person name="Chen G."/>
            <person name="Jenkins J."/>
            <person name="Shu S."/>
            <person name="Leebens-Mack J."/>
            <person name="Grimwood J."/>
            <person name="Schmutz J."/>
            <person name="Soltis P."/>
            <person name="Soltis D."/>
            <person name="Chen Z.-H."/>
        </authorList>
    </citation>
    <scope>NUCLEOTIDE SEQUENCE</scope>
    <source>
        <strain evidence="2">Whitten #5841</strain>
        <tissue evidence="2">Leaf</tissue>
    </source>
</reference>
<evidence type="ECO:0000313" key="2">
    <source>
        <dbReference type="EMBL" id="KAH7434601.1"/>
    </source>
</evidence>
<evidence type="ECO:0000313" key="3">
    <source>
        <dbReference type="Proteomes" id="UP000825935"/>
    </source>
</evidence>
<dbReference type="Proteomes" id="UP000825935">
    <property type="component" value="Chromosome 6"/>
</dbReference>
<feature type="transmembrane region" description="Helical" evidence="1">
    <location>
        <begin position="12"/>
        <end position="35"/>
    </location>
</feature>
<proteinExistence type="predicted"/>
<keyword evidence="1" id="KW-0472">Membrane</keyword>
<keyword evidence="3" id="KW-1185">Reference proteome</keyword>
<keyword evidence="1" id="KW-0812">Transmembrane</keyword>
<keyword evidence="1" id="KW-1133">Transmembrane helix</keyword>
<protein>
    <submittedName>
        <fullName evidence="2">Uncharacterized protein</fullName>
    </submittedName>
</protein>
<sequence>MADILRNTRSSMLHILDIGVWASIYKIILMPLVLWGDKYG</sequence>
<dbReference type="AlphaFoldDB" id="A0A8T2UEC1"/>
<accession>A0A8T2UEC1</accession>
<evidence type="ECO:0000256" key="1">
    <source>
        <dbReference type="SAM" id="Phobius"/>
    </source>
</evidence>
<dbReference type="EMBL" id="CM035411">
    <property type="protein sequence ID" value="KAH7434601.1"/>
    <property type="molecule type" value="Genomic_DNA"/>
</dbReference>
<name>A0A8T2UEC1_CERRI</name>
<comment type="caution">
    <text evidence="2">The sequence shown here is derived from an EMBL/GenBank/DDBJ whole genome shotgun (WGS) entry which is preliminary data.</text>
</comment>
<organism evidence="2 3">
    <name type="scientific">Ceratopteris richardii</name>
    <name type="common">Triangle waterfern</name>
    <dbReference type="NCBI Taxonomy" id="49495"/>
    <lineage>
        <taxon>Eukaryota</taxon>
        <taxon>Viridiplantae</taxon>
        <taxon>Streptophyta</taxon>
        <taxon>Embryophyta</taxon>
        <taxon>Tracheophyta</taxon>
        <taxon>Polypodiopsida</taxon>
        <taxon>Polypodiidae</taxon>
        <taxon>Polypodiales</taxon>
        <taxon>Pteridineae</taxon>
        <taxon>Pteridaceae</taxon>
        <taxon>Parkerioideae</taxon>
        <taxon>Ceratopteris</taxon>
    </lineage>
</organism>